<dbReference type="eggNOG" id="COG1638">
    <property type="taxonomic scope" value="Bacteria"/>
</dbReference>
<evidence type="ECO:0000256" key="2">
    <source>
        <dbReference type="SAM" id="SignalP"/>
    </source>
</evidence>
<dbReference type="InterPro" id="IPR018389">
    <property type="entry name" value="DctP_fam"/>
</dbReference>
<keyword evidence="4" id="KW-1185">Reference proteome</keyword>
<evidence type="ECO:0000256" key="1">
    <source>
        <dbReference type="ARBA" id="ARBA00022729"/>
    </source>
</evidence>
<dbReference type="NCBIfam" id="NF037995">
    <property type="entry name" value="TRAP_S1"/>
    <property type="match status" value="1"/>
</dbReference>
<dbReference type="AlphaFoldDB" id="F3YXH7"/>
<dbReference type="Pfam" id="PF03480">
    <property type="entry name" value="DctP"/>
    <property type="match status" value="1"/>
</dbReference>
<feature type="chain" id="PRO_5003304557" evidence="2">
    <location>
        <begin position="37"/>
        <end position="348"/>
    </location>
</feature>
<protein>
    <submittedName>
        <fullName evidence="3">Extracellular solute-binding protein, family 7</fullName>
    </submittedName>
</protein>
<dbReference type="HOGENOM" id="CLU_036176_2_1_7"/>
<proteinExistence type="predicted"/>
<dbReference type="InterPro" id="IPR038404">
    <property type="entry name" value="TRAP_DctP_sf"/>
</dbReference>
<organism evidence="3 4">
    <name type="scientific">Desulfocurvibacter africanus subsp. africanus str. Walvis Bay</name>
    <dbReference type="NCBI Taxonomy" id="690850"/>
    <lineage>
        <taxon>Bacteria</taxon>
        <taxon>Pseudomonadati</taxon>
        <taxon>Thermodesulfobacteriota</taxon>
        <taxon>Desulfovibrionia</taxon>
        <taxon>Desulfovibrionales</taxon>
        <taxon>Desulfovibrionaceae</taxon>
        <taxon>Desulfocurvibacter</taxon>
    </lineage>
</organism>
<dbReference type="PANTHER" id="PTHR33376">
    <property type="match status" value="1"/>
</dbReference>
<dbReference type="STRING" id="690850.Desaf_3470"/>
<dbReference type="Gene3D" id="3.40.190.170">
    <property type="entry name" value="Bacterial extracellular solute-binding protein, family 7"/>
    <property type="match status" value="1"/>
</dbReference>
<keyword evidence="1 2" id="KW-0732">Signal</keyword>
<dbReference type="EMBL" id="CP003221">
    <property type="protein sequence ID" value="EGJ51754.1"/>
    <property type="molecule type" value="Genomic_DNA"/>
</dbReference>
<dbReference type="Proteomes" id="UP000007844">
    <property type="component" value="Chromosome"/>
</dbReference>
<dbReference type="CDD" id="cd13665">
    <property type="entry name" value="PBP2_TRAP_Dctp3_4"/>
    <property type="match status" value="1"/>
</dbReference>
<evidence type="ECO:0000313" key="4">
    <source>
        <dbReference type="Proteomes" id="UP000007844"/>
    </source>
</evidence>
<dbReference type="KEGG" id="daf:Desaf_3470"/>
<sequence precursor="true">MNRTSPTAPTALTTLCVLGILCVMALCAALPPVAQAGTRLTYSCFFPPTHVQSQLAEAWCKEVEKRTNGEVAVDFFPGGTLTKAEEAYDGVVQGMSDLGFSVLGYSRGRFPVMAAVDLPLGYRSGWAATQVANQVYAHFKPAEFNDVQPMYFHAHGPGLLHTAKKEVRKLEDLQGLKLRATGNSGQLVKALGGTPVAMSMPDSYQAIQKGVVNGGMYPVETNKGWNMAEVVHFMTETQPVAYTTTFFVVMNKARWESLSPKARQAIAAINVEWAEKHAQAWDASDVVGMEFFKSKGGKVLPLNNGEAERWIKATEPLLAQYVQEAKAKGLDGQAVLNFARQALRKAQQ</sequence>
<name>F3YXH7_DESAF</name>
<reference evidence="3 4" key="1">
    <citation type="journal article" date="2011" name="J. Bacteriol.">
        <title>Genome sequence of the mercury-methylating and pleomorphic Desulfovibrio africanus Strain Walvis Bay.</title>
        <authorList>
            <person name="Brown S.D."/>
            <person name="Wall J.D."/>
            <person name="Kucken A.M."/>
            <person name="Gilmour C.C."/>
            <person name="Podar M."/>
            <person name="Brandt C.C."/>
            <person name="Teshima H."/>
            <person name="Detter J.C."/>
            <person name="Han C.S."/>
            <person name="Land M.L."/>
            <person name="Lucas S."/>
            <person name="Han J."/>
            <person name="Pennacchio L."/>
            <person name="Nolan M."/>
            <person name="Pitluck S."/>
            <person name="Woyke T."/>
            <person name="Goodwin L."/>
            <person name="Palumbo A.V."/>
            <person name="Elias D.A."/>
        </authorList>
    </citation>
    <scope>NUCLEOTIDE SEQUENCE [LARGE SCALE GENOMIC DNA]</scope>
    <source>
        <strain evidence="3 4">Walvis Bay</strain>
    </source>
</reference>
<gene>
    <name evidence="3" type="ORF">Desaf_3470</name>
</gene>
<dbReference type="RefSeq" id="WP_014261368.1">
    <property type="nucleotide sequence ID" value="NC_016629.1"/>
</dbReference>
<feature type="signal peptide" evidence="2">
    <location>
        <begin position="1"/>
        <end position="36"/>
    </location>
</feature>
<evidence type="ECO:0000313" key="3">
    <source>
        <dbReference type="EMBL" id="EGJ51754.1"/>
    </source>
</evidence>
<dbReference type="GO" id="GO:0055085">
    <property type="term" value="P:transmembrane transport"/>
    <property type="evidence" value="ECO:0007669"/>
    <property type="project" value="InterPro"/>
</dbReference>
<dbReference type="PANTHER" id="PTHR33376:SF15">
    <property type="entry name" value="BLL6794 PROTEIN"/>
    <property type="match status" value="1"/>
</dbReference>
<accession>F3YXH7</accession>